<dbReference type="InterPro" id="IPR023346">
    <property type="entry name" value="Lysozyme-like_dom_sf"/>
</dbReference>
<feature type="chain" id="PRO_5040326392" description="lysozyme" evidence="7">
    <location>
        <begin position="20"/>
        <end position="137"/>
    </location>
</feature>
<dbReference type="GO" id="GO:0003796">
    <property type="term" value="F:lysozyme activity"/>
    <property type="evidence" value="ECO:0007669"/>
    <property type="project" value="UniProtKB-EC"/>
</dbReference>
<reference evidence="9" key="1">
    <citation type="submission" date="2022-03" db="EMBL/GenBank/DDBJ databases">
        <authorList>
            <person name="Sayadi A."/>
        </authorList>
    </citation>
    <scope>NUCLEOTIDE SEQUENCE</scope>
</reference>
<dbReference type="InterPro" id="IPR001916">
    <property type="entry name" value="Glyco_hydro_22"/>
</dbReference>
<dbReference type="PRINTS" id="PR00135">
    <property type="entry name" value="LYZLACT"/>
</dbReference>
<dbReference type="EC" id="3.2.1.17" evidence="2"/>
<evidence type="ECO:0000256" key="6">
    <source>
        <dbReference type="RuleBase" id="RU004440"/>
    </source>
</evidence>
<evidence type="ECO:0000313" key="10">
    <source>
        <dbReference type="Proteomes" id="UP001152888"/>
    </source>
</evidence>
<dbReference type="CDD" id="cd16899">
    <property type="entry name" value="LYZ_C_invert"/>
    <property type="match status" value="1"/>
</dbReference>
<accession>A0A9P0L5Q7</accession>
<evidence type="ECO:0000256" key="1">
    <source>
        <dbReference type="ARBA" id="ARBA00000632"/>
    </source>
</evidence>
<keyword evidence="5" id="KW-0326">Glycosidase</keyword>
<keyword evidence="3" id="KW-0081">Bacteriolytic enzyme</keyword>
<evidence type="ECO:0000259" key="8">
    <source>
        <dbReference type="PROSITE" id="PS00128"/>
    </source>
</evidence>
<dbReference type="OrthoDB" id="17373at2759"/>
<comment type="similarity">
    <text evidence="6">Belongs to the glycosyl hydrolase 22 family.</text>
</comment>
<dbReference type="InterPro" id="IPR019799">
    <property type="entry name" value="Glyco_hydro_22_CS"/>
</dbReference>
<name>A0A9P0L5Q7_ACAOB</name>
<keyword evidence="10" id="KW-1185">Reference proteome</keyword>
<evidence type="ECO:0000313" key="9">
    <source>
        <dbReference type="EMBL" id="CAH1985966.1"/>
    </source>
</evidence>
<dbReference type="EMBL" id="CAKOFQ010006988">
    <property type="protein sequence ID" value="CAH1985966.1"/>
    <property type="molecule type" value="Genomic_DNA"/>
</dbReference>
<dbReference type="PROSITE" id="PS51348">
    <property type="entry name" value="GLYCOSYL_HYDROL_F22_2"/>
    <property type="match status" value="1"/>
</dbReference>
<dbReference type="PANTHER" id="PTHR11407">
    <property type="entry name" value="LYSOZYME C"/>
    <property type="match status" value="1"/>
</dbReference>
<proteinExistence type="inferred from homology"/>
<dbReference type="PROSITE" id="PS00128">
    <property type="entry name" value="GLYCOSYL_HYDROL_F22_1"/>
    <property type="match status" value="1"/>
</dbReference>
<keyword evidence="4" id="KW-1015">Disulfide bond</keyword>
<organism evidence="9 10">
    <name type="scientific">Acanthoscelides obtectus</name>
    <name type="common">Bean weevil</name>
    <name type="synonym">Bruchus obtectus</name>
    <dbReference type="NCBI Taxonomy" id="200917"/>
    <lineage>
        <taxon>Eukaryota</taxon>
        <taxon>Metazoa</taxon>
        <taxon>Ecdysozoa</taxon>
        <taxon>Arthropoda</taxon>
        <taxon>Hexapoda</taxon>
        <taxon>Insecta</taxon>
        <taxon>Pterygota</taxon>
        <taxon>Neoptera</taxon>
        <taxon>Endopterygota</taxon>
        <taxon>Coleoptera</taxon>
        <taxon>Polyphaga</taxon>
        <taxon>Cucujiformia</taxon>
        <taxon>Chrysomeloidea</taxon>
        <taxon>Chrysomelidae</taxon>
        <taxon>Bruchinae</taxon>
        <taxon>Bruchini</taxon>
        <taxon>Acanthoscelides</taxon>
    </lineage>
</organism>
<protein>
    <recommendedName>
        <fullName evidence="2">lysozyme</fullName>
        <ecNumber evidence="2">3.2.1.17</ecNumber>
    </recommendedName>
</protein>
<dbReference type="SMART" id="SM00263">
    <property type="entry name" value="LYZ1"/>
    <property type="match status" value="1"/>
</dbReference>
<evidence type="ECO:0000256" key="2">
    <source>
        <dbReference type="ARBA" id="ARBA00012732"/>
    </source>
</evidence>
<comment type="catalytic activity">
    <reaction evidence="1">
        <text>Hydrolysis of (1-&gt;4)-beta-linkages between N-acetylmuramic acid and N-acetyl-D-glucosamine residues in a peptidoglycan and between N-acetyl-D-glucosamine residues in chitodextrins.</text>
        <dbReference type="EC" id="3.2.1.17"/>
    </reaction>
</comment>
<evidence type="ECO:0000256" key="5">
    <source>
        <dbReference type="ARBA" id="ARBA00023295"/>
    </source>
</evidence>
<dbReference type="GO" id="GO:0042742">
    <property type="term" value="P:defense response to bacterium"/>
    <property type="evidence" value="ECO:0007669"/>
    <property type="project" value="UniProtKB-KW"/>
</dbReference>
<evidence type="ECO:0000256" key="4">
    <source>
        <dbReference type="ARBA" id="ARBA00023157"/>
    </source>
</evidence>
<evidence type="ECO:0000256" key="7">
    <source>
        <dbReference type="SAM" id="SignalP"/>
    </source>
</evidence>
<dbReference type="Pfam" id="PF00062">
    <property type="entry name" value="Lys"/>
    <property type="match status" value="1"/>
</dbReference>
<dbReference type="AlphaFoldDB" id="A0A9P0L5Q7"/>
<keyword evidence="7" id="KW-0732">Signal</keyword>
<keyword evidence="3" id="KW-0929">Antimicrobial</keyword>
<dbReference type="Gene3D" id="1.10.530.10">
    <property type="match status" value="1"/>
</dbReference>
<gene>
    <name evidence="9" type="ORF">ACAOBT_LOCUS16965</name>
</gene>
<dbReference type="PANTHER" id="PTHR11407:SF63">
    <property type="entry name" value="LYSOZYME C"/>
    <property type="match status" value="1"/>
</dbReference>
<dbReference type="SUPFAM" id="SSF53955">
    <property type="entry name" value="Lysozyme-like"/>
    <property type="match status" value="1"/>
</dbReference>
<dbReference type="Proteomes" id="UP001152888">
    <property type="component" value="Unassembled WGS sequence"/>
</dbReference>
<evidence type="ECO:0000256" key="3">
    <source>
        <dbReference type="ARBA" id="ARBA00022638"/>
    </source>
</evidence>
<sequence>MKCVTVFLAIVLLSSAANAKVFKRCELVKLLRDTYHMPHLATWVCIAQKESNYNTAAVNKQSGDHGIFQISEKYWCNQGNRGCGHKCSDFENDNISDDVKCVLKIYKETAKFQGDGFNAWTTYSQCKGNVQKYVQGC</sequence>
<dbReference type="GO" id="GO:0031640">
    <property type="term" value="P:killing of cells of another organism"/>
    <property type="evidence" value="ECO:0007669"/>
    <property type="project" value="UniProtKB-KW"/>
</dbReference>
<feature type="domain" description="Glycosyl hydrolases family 22 (GH22)" evidence="8">
    <location>
        <begin position="83"/>
        <end position="101"/>
    </location>
</feature>
<keyword evidence="5" id="KW-0378">Hydrolase</keyword>
<comment type="caution">
    <text evidence="9">The sequence shown here is derived from an EMBL/GenBank/DDBJ whole genome shotgun (WGS) entry which is preliminary data.</text>
</comment>
<feature type="signal peptide" evidence="7">
    <location>
        <begin position="1"/>
        <end position="19"/>
    </location>
</feature>